<dbReference type="AlphaFoldDB" id="A0A2M9CR11"/>
<feature type="signal peptide" evidence="1">
    <location>
        <begin position="1"/>
        <end position="20"/>
    </location>
</feature>
<feature type="chain" id="PRO_5039639615" description="PKD domain-containing protein" evidence="1">
    <location>
        <begin position="21"/>
        <end position="284"/>
    </location>
</feature>
<protein>
    <recommendedName>
        <fullName evidence="2">PKD domain-containing protein</fullName>
    </recommendedName>
</protein>
<dbReference type="GO" id="GO:0005975">
    <property type="term" value="P:carbohydrate metabolic process"/>
    <property type="evidence" value="ECO:0007669"/>
    <property type="project" value="UniProtKB-ARBA"/>
</dbReference>
<sequence>MFAQAAILISLSTAPALVSAVGDDPPLVGIESWASQDALTIGTSSDSGGAGSNAQSATTADVRYRRIDAVACQFAEVPDADPVLRTACTEGEQLAGDALDCAPDEYALPPLFRQTSDGDGNWTSWINVDPGTCLTAADLAAAASREFRRLPLAPSPMSVQPPDGWTLVNVPTITYTTPTPQHFDATLLTVPVEIRATSSTYTWDYGDGTPPVSTTDPGAPHPHATTTHTYTAPVTATITLTTTWTGEFRITGSSIWTPITGTASTTTTAPPLDVLEARSRLVGD</sequence>
<dbReference type="EMBL" id="PGFE01000002">
    <property type="protein sequence ID" value="PJJ74366.1"/>
    <property type="molecule type" value="Genomic_DNA"/>
</dbReference>
<dbReference type="InterPro" id="IPR013783">
    <property type="entry name" value="Ig-like_fold"/>
</dbReference>
<evidence type="ECO:0000259" key="2">
    <source>
        <dbReference type="PROSITE" id="PS50093"/>
    </source>
</evidence>
<evidence type="ECO:0000256" key="1">
    <source>
        <dbReference type="SAM" id="SignalP"/>
    </source>
</evidence>
<dbReference type="RefSeq" id="WP_100422974.1">
    <property type="nucleotide sequence ID" value="NZ_BOOX01000014.1"/>
</dbReference>
<evidence type="ECO:0000313" key="4">
    <source>
        <dbReference type="Proteomes" id="UP000231693"/>
    </source>
</evidence>
<organism evidence="3 4">
    <name type="scientific">Sediminihabitans luteus</name>
    <dbReference type="NCBI Taxonomy" id="1138585"/>
    <lineage>
        <taxon>Bacteria</taxon>
        <taxon>Bacillati</taxon>
        <taxon>Actinomycetota</taxon>
        <taxon>Actinomycetes</taxon>
        <taxon>Micrococcales</taxon>
        <taxon>Cellulomonadaceae</taxon>
        <taxon>Sediminihabitans</taxon>
    </lineage>
</organism>
<evidence type="ECO:0000313" key="3">
    <source>
        <dbReference type="EMBL" id="PJJ74366.1"/>
    </source>
</evidence>
<comment type="caution">
    <text evidence="3">The sequence shown here is derived from an EMBL/GenBank/DDBJ whole genome shotgun (WGS) entry which is preliminary data.</text>
</comment>
<keyword evidence="4" id="KW-1185">Reference proteome</keyword>
<feature type="domain" description="PKD" evidence="2">
    <location>
        <begin position="200"/>
        <end position="243"/>
    </location>
</feature>
<dbReference type="OrthoDB" id="5192284at2"/>
<gene>
    <name evidence="3" type="ORF">CLV28_1862</name>
</gene>
<reference evidence="3 4" key="1">
    <citation type="submission" date="2017-11" db="EMBL/GenBank/DDBJ databases">
        <title>Genomic Encyclopedia of Archaeal and Bacterial Type Strains, Phase II (KMG-II): From Individual Species to Whole Genera.</title>
        <authorList>
            <person name="Goeker M."/>
        </authorList>
    </citation>
    <scope>NUCLEOTIDE SEQUENCE [LARGE SCALE GENOMIC DNA]</scope>
    <source>
        <strain evidence="3 4">DSM 25478</strain>
    </source>
</reference>
<dbReference type="PROSITE" id="PS50093">
    <property type="entry name" value="PKD"/>
    <property type="match status" value="1"/>
</dbReference>
<keyword evidence="1" id="KW-0732">Signal</keyword>
<dbReference type="InterPro" id="IPR000601">
    <property type="entry name" value="PKD_dom"/>
</dbReference>
<dbReference type="Gene3D" id="2.60.40.10">
    <property type="entry name" value="Immunoglobulins"/>
    <property type="match status" value="1"/>
</dbReference>
<accession>A0A2M9CR11</accession>
<proteinExistence type="predicted"/>
<dbReference type="Proteomes" id="UP000231693">
    <property type="component" value="Unassembled WGS sequence"/>
</dbReference>
<name>A0A2M9CR11_9CELL</name>